<organism evidence="2 3">
    <name type="scientific">Pseudozyma flocculosa PF-1</name>
    <dbReference type="NCBI Taxonomy" id="1277687"/>
    <lineage>
        <taxon>Eukaryota</taxon>
        <taxon>Fungi</taxon>
        <taxon>Dikarya</taxon>
        <taxon>Basidiomycota</taxon>
        <taxon>Ustilaginomycotina</taxon>
        <taxon>Ustilaginomycetes</taxon>
        <taxon>Ustilaginales</taxon>
        <taxon>Ustilaginaceae</taxon>
        <taxon>Pseudozyma</taxon>
    </lineage>
</organism>
<evidence type="ECO:0000256" key="1">
    <source>
        <dbReference type="SAM" id="MobiDB-lite"/>
    </source>
</evidence>
<proteinExistence type="predicted"/>
<feature type="compositionally biased region" description="Basic and acidic residues" evidence="1">
    <location>
        <begin position="504"/>
        <end position="516"/>
    </location>
</feature>
<dbReference type="Proteomes" id="UP000053664">
    <property type="component" value="Unassembled WGS sequence"/>
</dbReference>
<feature type="compositionally biased region" description="Gly residues" evidence="1">
    <location>
        <begin position="883"/>
        <end position="892"/>
    </location>
</feature>
<protein>
    <submittedName>
        <fullName evidence="2">Uncharacterized protein</fullName>
    </submittedName>
</protein>
<feature type="region of interest" description="Disordered" evidence="1">
    <location>
        <begin position="112"/>
        <end position="134"/>
    </location>
</feature>
<feature type="compositionally biased region" description="Polar residues" evidence="1">
    <location>
        <begin position="852"/>
        <end position="862"/>
    </location>
</feature>
<dbReference type="Gene3D" id="2.60.40.640">
    <property type="match status" value="1"/>
</dbReference>
<dbReference type="EMBL" id="KE361637">
    <property type="protein sequence ID" value="EPQ27889.1"/>
    <property type="molecule type" value="Genomic_DNA"/>
</dbReference>
<feature type="region of interest" description="Disordered" evidence="1">
    <location>
        <begin position="473"/>
        <end position="530"/>
    </location>
</feature>
<evidence type="ECO:0000313" key="2">
    <source>
        <dbReference type="EMBL" id="EPQ27889.1"/>
    </source>
</evidence>
<dbReference type="KEGG" id="pfp:PFL1_04633"/>
<feature type="region of interest" description="Disordered" evidence="1">
    <location>
        <begin position="668"/>
        <end position="892"/>
    </location>
</feature>
<dbReference type="HOGENOM" id="CLU_020428_0_0_1"/>
<sequence>MPDPPLFHDAVSDRSTDGQRHSLPPYSEGQTLAPPPDAATLPASTLPRDTFFDVAPRSDSTSFQVGYLGLKGFRAWVKGDVLVKLDERSRSLGGYTQCTVEFKAIERAARRARASDGRQDSAPDAIQGTEADGEDEVELFSARQVLWDASAATSSTAPSPALPSTMPFSFPLTPDLPHCIHSRQSSLTYHIEARLVGPPSSGLTDAVKVVPVHLTRYTRPGPLDQHALQEIDGAELRRDEFSLRPHTWTVHSPTTAYIQLNKTIFRRAEPIDVKVRVAPPSQESVTEKGLKLRAVEADLVRIITVKRPDSAMDGKARSHADQDTPGYPTAAEEKAALASIHGQDPTEAMSSSQAEPSGSHDDYAAVLVGQEALLAHSGKLCRFHSQKPVLLRLTLHPPFDPANMPHPHPDHDALASGPVFGRGGGGGCESISQETVMHVVSFEVRIKVAILGGHGERRDIVCKRLVHILPGAAGPLQCDEDDEGRNQDLSAGDLDQGAFAPGRSSEKRAEKSRDLADAATGSSSGDVHEAGLLDFGMDDEYDGYEDVGRSLDELISEANGVDEPSSSSTHEERLEQLRQLLDQSDETASREPPPTLLESRNDLQVEVEVEGVGLAMPRHRHPADTLPEGILGHATSLPSMPMLGTPIDDGSLQPHYDELHRPAYHEAAMEEPPPPLSPTGSESADLGDDVEERIEQLRSLSLRRSGPLRGFVSEESSTQSIPSSGRPSPPPPHSPPRPSYASLEPEPSYEDVVGDRSGHGAVGGTSAGAVLGGHNEPPPYIDSGLPQRGGSSGARLSSTSAAALGTDGRHPGRPSTLEQATSATFEAPPSSPPPPLSSANDDSARPPAYGTYGSSSVRTSTADADGSQGATQVRPFVYSRPSHGGGPPGYED</sequence>
<feature type="region of interest" description="Disordered" evidence="1">
    <location>
        <begin position="336"/>
        <end position="360"/>
    </location>
</feature>
<dbReference type="GeneID" id="19318734"/>
<evidence type="ECO:0000313" key="3">
    <source>
        <dbReference type="Proteomes" id="UP000053664"/>
    </source>
</evidence>
<feature type="region of interest" description="Disordered" evidence="1">
    <location>
        <begin position="583"/>
        <end position="603"/>
    </location>
</feature>
<dbReference type="AlphaFoldDB" id="A0A061H5Z5"/>
<dbReference type="eggNOG" id="ENOG502S53D">
    <property type="taxonomic scope" value="Eukaryota"/>
</dbReference>
<dbReference type="InterPro" id="IPR014752">
    <property type="entry name" value="Arrestin-like_C"/>
</dbReference>
<reference evidence="2 3" key="1">
    <citation type="journal article" date="2013" name="Plant Cell">
        <title>The transition from a phytopathogenic smut ancestor to an anamorphic biocontrol agent deciphered by comparative whole-genome analysis.</title>
        <authorList>
            <person name="Lefebvre F."/>
            <person name="Joly D.L."/>
            <person name="Labbe C."/>
            <person name="Teichmann B."/>
            <person name="Linning R."/>
            <person name="Belzile F."/>
            <person name="Bakkeren G."/>
            <person name="Belanger R.R."/>
        </authorList>
    </citation>
    <scope>NUCLEOTIDE SEQUENCE [LARGE SCALE GENOMIC DNA]</scope>
    <source>
        <strain evidence="2 3">PF-1</strain>
    </source>
</reference>
<dbReference type="OrthoDB" id="3357813at2759"/>
<name>A0A061H5Z5_9BASI</name>
<feature type="compositionally biased region" description="Basic and acidic residues" evidence="1">
    <location>
        <begin position="112"/>
        <end position="121"/>
    </location>
</feature>
<feature type="compositionally biased region" description="Pro residues" evidence="1">
    <location>
        <begin position="727"/>
        <end position="738"/>
    </location>
</feature>
<accession>A0A061H5Z5</accession>
<gene>
    <name evidence="2" type="ORF">PFL1_04633</name>
</gene>
<feature type="compositionally biased region" description="Low complexity" evidence="1">
    <location>
        <begin position="713"/>
        <end position="726"/>
    </location>
</feature>
<feature type="region of interest" description="Disordered" evidence="1">
    <location>
        <begin position="1"/>
        <end position="43"/>
    </location>
</feature>
<feature type="compositionally biased region" description="Basic and acidic residues" evidence="1">
    <location>
        <begin position="10"/>
        <end position="20"/>
    </location>
</feature>
<dbReference type="RefSeq" id="XP_007880350.1">
    <property type="nucleotide sequence ID" value="XM_007882159.1"/>
</dbReference>